<dbReference type="EMBL" id="MT143407">
    <property type="protein sequence ID" value="QJA96505.1"/>
    <property type="molecule type" value="Genomic_DNA"/>
</dbReference>
<dbReference type="AlphaFoldDB" id="A0A6M3LV91"/>
<proteinExistence type="predicted"/>
<protein>
    <submittedName>
        <fullName evidence="1">Uncharacterized protein</fullName>
    </submittedName>
</protein>
<organism evidence="1">
    <name type="scientific">viral metagenome</name>
    <dbReference type="NCBI Taxonomy" id="1070528"/>
    <lineage>
        <taxon>unclassified sequences</taxon>
        <taxon>metagenomes</taxon>
        <taxon>organismal metagenomes</taxon>
    </lineage>
</organism>
<reference evidence="1" key="1">
    <citation type="submission" date="2020-03" db="EMBL/GenBank/DDBJ databases">
        <title>The deep terrestrial virosphere.</title>
        <authorList>
            <person name="Holmfeldt K."/>
            <person name="Nilsson E."/>
            <person name="Simone D."/>
            <person name="Lopez-Fernandez M."/>
            <person name="Wu X."/>
            <person name="de Brujin I."/>
            <person name="Lundin D."/>
            <person name="Andersson A."/>
            <person name="Bertilsson S."/>
            <person name="Dopson M."/>
        </authorList>
    </citation>
    <scope>NUCLEOTIDE SEQUENCE</scope>
    <source>
        <strain evidence="1">MM415B08288</strain>
    </source>
</reference>
<evidence type="ECO:0000313" key="1">
    <source>
        <dbReference type="EMBL" id="QJA96505.1"/>
    </source>
</evidence>
<gene>
    <name evidence="1" type="ORF">MM415B08288_0003</name>
</gene>
<name>A0A6M3LV91_9ZZZZ</name>
<sequence>MNTLPTVSLRRCPENGDYGLAGFGQDCRCMAEHRLHPYSLLPGADWFLFGGVAIQADPCDECGGCGERTVEMYPRIVGLGECPKCHGLGVIPRHGLIERRCVKHESSECSSCRVEVTYLAAAVPIGEDE</sequence>
<accession>A0A6M3LV91</accession>